<evidence type="ECO:0000313" key="1">
    <source>
        <dbReference type="EMBL" id="KAA6398250.1"/>
    </source>
</evidence>
<evidence type="ECO:0000313" key="2">
    <source>
        <dbReference type="Proteomes" id="UP000324800"/>
    </source>
</evidence>
<dbReference type="EMBL" id="SNRW01000998">
    <property type="protein sequence ID" value="KAA6398250.1"/>
    <property type="molecule type" value="Genomic_DNA"/>
</dbReference>
<dbReference type="Proteomes" id="UP000324800">
    <property type="component" value="Unassembled WGS sequence"/>
</dbReference>
<proteinExistence type="predicted"/>
<sequence length="209" mass="25009">MAMVALIMQCLNVLRMDLNLMMKKKKIHLLLKMMMMMMTKLTEQILKKVFQMKVLMKEFQKTRKKIICQIWINFNLKVVFIAALIMKKYLNVLKKNLSYEKKKKTKTIPILMMIMTKQIKLTFTKQFSQKLWKMTLLNIQTITQQKIITTNSDWKKISDSHSDLNLKPVIFDQMKQTLILQSFISENEYLIWANEYLIWANELTQEADV</sequence>
<protein>
    <submittedName>
        <fullName evidence="1">Uncharacterized protein</fullName>
    </submittedName>
</protein>
<dbReference type="AlphaFoldDB" id="A0A5J4WTF5"/>
<accession>A0A5J4WTF5</accession>
<name>A0A5J4WTF5_9EUKA</name>
<gene>
    <name evidence="1" type="ORF">EZS28_006223</name>
</gene>
<reference evidence="1 2" key="1">
    <citation type="submission" date="2019-03" db="EMBL/GenBank/DDBJ databases">
        <title>Single cell metagenomics reveals metabolic interactions within the superorganism composed of flagellate Streblomastix strix and complex community of Bacteroidetes bacteria on its surface.</title>
        <authorList>
            <person name="Treitli S.C."/>
            <person name="Kolisko M."/>
            <person name="Husnik F."/>
            <person name="Keeling P."/>
            <person name="Hampl V."/>
        </authorList>
    </citation>
    <scope>NUCLEOTIDE SEQUENCE [LARGE SCALE GENOMIC DNA]</scope>
    <source>
        <strain evidence="1">ST1C</strain>
    </source>
</reference>
<organism evidence="1 2">
    <name type="scientific">Streblomastix strix</name>
    <dbReference type="NCBI Taxonomy" id="222440"/>
    <lineage>
        <taxon>Eukaryota</taxon>
        <taxon>Metamonada</taxon>
        <taxon>Preaxostyla</taxon>
        <taxon>Oxymonadida</taxon>
        <taxon>Streblomastigidae</taxon>
        <taxon>Streblomastix</taxon>
    </lineage>
</organism>
<comment type="caution">
    <text evidence="1">The sequence shown here is derived from an EMBL/GenBank/DDBJ whole genome shotgun (WGS) entry which is preliminary data.</text>
</comment>